<protein>
    <submittedName>
        <fullName evidence="2">Uncharacterized protein</fullName>
    </submittedName>
</protein>
<keyword evidence="3" id="KW-1185">Reference proteome</keyword>
<dbReference type="Proteomes" id="UP001275084">
    <property type="component" value="Unassembled WGS sequence"/>
</dbReference>
<feature type="region of interest" description="Disordered" evidence="1">
    <location>
        <begin position="126"/>
        <end position="150"/>
    </location>
</feature>
<organism evidence="2 3">
    <name type="scientific">Lasiosphaeria hispida</name>
    <dbReference type="NCBI Taxonomy" id="260671"/>
    <lineage>
        <taxon>Eukaryota</taxon>
        <taxon>Fungi</taxon>
        <taxon>Dikarya</taxon>
        <taxon>Ascomycota</taxon>
        <taxon>Pezizomycotina</taxon>
        <taxon>Sordariomycetes</taxon>
        <taxon>Sordariomycetidae</taxon>
        <taxon>Sordariales</taxon>
        <taxon>Lasiosphaeriaceae</taxon>
        <taxon>Lasiosphaeria</taxon>
    </lineage>
</organism>
<gene>
    <name evidence="2" type="ORF">B0T25DRAFT_13653</name>
</gene>
<evidence type="ECO:0000313" key="2">
    <source>
        <dbReference type="EMBL" id="KAK3362716.1"/>
    </source>
</evidence>
<dbReference type="EMBL" id="JAUIQD010000001">
    <property type="protein sequence ID" value="KAK3362716.1"/>
    <property type="molecule type" value="Genomic_DNA"/>
</dbReference>
<evidence type="ECO:0000313" key="3">
    <source>
        <dbReference type="Proteomes" id="UP001275084"/>
    </source>
</evidence>
<name>A0AAJ0MJF8_9PEZI</name>
<reference evidence="2" key="2">
    <citation type="submission" date="2023-06" db="EMBL/GenBank/DDBJ databases">
        <authorList>
            <consortium name="Lawrence Berkeley National Laboratory"/>
            <person name="Haridas S."/>
            <person name="Hensen N."/>
            <person name="Bonometti L."/>
            <person name="Westerberg I."/>
            <person name="Brannstrom I.O."/>
            <person name="Guillou S."/>
            <person name="Cros-Aarteil S."/>
            <person name="Calhoun S."/>
            <person name="Kuo A."/>
            <person name="Mondo S."/>
            <person name="Pangilinan J."/>
            <person name="Riley R."/>
            <person name="Labutti K."/>
            <person name="Andreopoulos B."/>
            <person name="Lipzen A."/>
            <person name="Chen C."/>
            <person name="Yanf M."/>
            <person name="Daum C."/>
            <person name="Ng V."/>
            <person name="Clum A."/>
            <person name="Steindorff A."/>
            <person name="Ohm R."/>
            <person name="Martin F."/>
            <person name="Silar P."/>
            <person name="Natvig D."/>
            <person name="Lalanne C."/>
            <person name="Gautier V."/>
            <person name="Ament-Velasquez S.L."/>
            <person name="Kruys A."/>
            <person name="Hutchinson M.I."/>
            <person name="Powell A.J."/>
            <person name="Barry K."/>
            <person name="Miller A.N."/>
            <person name="Grigoriev I.V."/>
            <person name="Debuchy R."/>
            <person name="Gladieux P."/>
            <person name="Thoren M.H."/>
            <person name="Johannesson H."/>
        </authorList>
    </citation>
    <scope>NUCLEOTIDE SEQUENCE</scope>
    <source>
        <strain evidence="2">CBS 955.72</strain>
    </source>
</reference>
<proteinExistence type="predicted"/>
<comment type="caution">
    <text evidence="2">The sequence shown here is derived from an EMBL/GenBank/DDBJ whole genome shotgun (WGS) entry which is preliminary data.</text>
</comment>
<sequence>MSWEHPIGRVLGLHRWCSGCRCVLKWGYRTEAAEPHTSGSWPSPRICRFLSPLSRLHEASTVRLLRVLAAAGALVVCAGTTTVKPLMQAGPVPRPPLYTASLSASSSGAVGIAPAKVVGTSRRLLSSSWNQTPPPFPVRMDRRNTTDTNS</sequence>
<feature type="compositionally biased region" description="Basic and acidic residues" evidence="1">
    <location>
        <begin position="139"/>
        <end position="150"/>
    </location>
</feature>
<dbReference type="AlphaFoldDB" id="A0AAJ0MJF8"/>
<evidence type="ECO:0000256" key="1">
    <source>
        <dbReference type="SAM" id="MobiDB-lite"/>
    </source>
</evidence>
<accession>A0AAJ0MJF8</accession>
<reference evidence="2" key="1">
    <citation type="journal article" date="2023" name="Mol. Phylogenet. Evol.">
        <title>Genome-scale phylogeny and comparative genomics of the fungal order Sordariales.</title>
        <authorList>
            <person name="Hensen N."/>
            <person name="Bonometti L."/>
            <person name="Westerberg I."/>
            <person name="Brannstrom I.O."/>
            <person name="Guillou S."/>
            <person name="Cros-Aarteil S."/>
            <person name="Calhoun S."/>
            <person name="Haridas S."/>
            <person name="Kuo A."/>
            <person name="Mondo S."/>
            <person name="Pangilinan J."/>
            <person name="Riley R."/>
            <person name="LaButti K."/>
            <person name="Andreopoulos B."/>
            <person name="Lipzen A."/>
            <person name="Chen C."/>
            <person name="Yan M."/>
            <person name="Daum C."/>
            <person name="Ng V."/>
            <person name="Clum A."/>
            <person name="Steindorff A."/>
            <person name="Ohm R.A."/>
            <person name="Martin F."/>
            <person name="Silar P."/>
            <person name="Natvig D.O."/>
            <person name="Lalanne C."/>
            <person name="Gautier V."/>
            <person name="Ament-Velasquez S.L."/>
            <person name="Kruys A."/>
            <person name="Hutchinson M.I."/>
            <person name="Powell A.J."/>
            <person name="Barry K."/>
            <person name="Miller A.N."/>
            <person name="Grigoriev I.V."/>
            <person name="Debuchy R."/>
            <person name="Gladieux P."/>
            <person name="Hiltunen Thoren M."/>
            <person name="Johannesson H."/>
        </authorList>
    </citation>
    <scope>NUCLEOTIDE SEQUENCE</scope>
    <source>
        <strain evidence="2">CBS 955.72</strain>
    </source>
</reference>